<name>A0AAE3XDE5_9DEIO</name>
<comment type="caution">
    <text evidence="2">The sequence shown here is derived from an EMBL/GenBank/DDBJ whole genome shotgun (WGS) entry which is preliminary data.</text>
</comment>
<accession>A0AAE3XDE5</accession>
<organism evidence="2 3">
    <name type="scientific">Deinococcus soli</name>
    <name type="common">ex Cha et al. 2016</name>
    <dbReference type="NCBI Taxonomy" id="1309411"/>
    <lineage>
        <taxon>Bacteria</taxon>
        <taxon>Thermotogati</taxon>
        <taxon>Deinococcota</taxon>
        <taxon>Deinococci</taxon>
        <taxon>Deinococcales</taxon>
        <taxon>Deinococcaceae</taxon>
        <taxon>Deinococcus</taxon>
    </lineage>
</organism>
<reference evidence="2" key="1">
    <citation type="submission" date="2023-07" db="EMBL/GenBank/DDBJ databases">
        <title>Sorghum-associated microbial communities from plants grown in Nebraska, USA.</title>
        <authorList>
            <person name="Schachtman D."/>
        </authorList>
    </citation>
    <scope>NUCLEOTIDE SEQUENCE</scope>
    <source>
        <strain evidence="2">BE330</strain>
    </source>
</reference>
<protein>
    <submittedName>
        <fullName evidence="2">Uncharacterized protein</fullName>
    </submittedName>
</protein>
<evidence type="ECO:0000313" key="3">
    <source>
        <dbReference type="Proteomes" id="UP001185331"/>
    </source>
</evidence>
<proteinExistence type="predicted"/>
<dbReference type="RefSeq" id="WP_309947939.1">
    <property type="nucleotide sequence ID" value="NZ_JAVDTP010000003.1"/>
</dbReference>
<sequence>MAASFASSSTTSVRATTPASPTLTPASPAPVTPILNAGQTRVMQADPARSGWPAAGVVMTPGPYRKVGAASVKCTLPARLQGNTAVADDLFHDPLDSDQEFIAGTRLVTQPGAAPLSVSCLVRTPHARVGAAQQASLLVGNLFTREVAALATRYLNGGPIGGQPTCTLTRTRQAPVPGPARSSTWDLMGSGRGEGRTRMCRGPVAAPGTVAH</sequence>
<feature type="region of interest" description="Disordered" evidence="1">
    <location>
        <begin position="1"/>
        <end position="33"/>
    </location>
</feature>
<feature type="region of interest" description="Disordered" evidence="1">
    <location>
        <begin position="171"/>
        <end position="196"/>
    </location>
</feature>
<evidence type="ECO:0000256" key="1">
    <source>
        <dbReference type="SAM" id="MobiDB-lite"/>
    </source>
</evidence>
<feature type="compositionally biased region" description="Low complexity" evidence="1">
    <location>
        <begin position="1"/>
        <end position="26"/>
    </location>
</feature>
<evidence type="ECO:0000313" key="2">
    <source>
        <dbReference type="EMBL" id="MDR6218035.1"/>
    </source>
</evidence>
<dbReference type="EMBL" id="JAVDQK010000003">
    <property type="protein sequence ID" value="MDR6218035.1"/>
    <property type="molecule type" value="Genomic_DNA"/>
</dbReference>
<dbReference type="Proteomes" id="UP001185331">
    <property type="component" value="Unassembled WGS sequence"/>
</dbReference>
<gene>
    <name evidence="2" type="ORF">J2Y00_001596</name>
</gene>
<dbReference type="AlphaFoldDB" id="A0AAE3XDE5"/>